<sequence length="99" mass="11163">MLTSDNYQDSLILALKDPIHAAAYIDAILEEKDPEPELLKHALQDVAEALGEERMSEEQAKLHLEKLNYFLSVEGSREIYLLGLWLNALGLKLTVTVKN</sequence>
<keyword evidence="2" id="KW-1185">Reference proteome</keyword>
<dbReference type="EMBL" id="CZCS02000182">
    <property type="protein sequence ID" value="VXD19053.1"/>
    <property type="molecule type" value="Genomic_DNA"/>
</dbReference>
<reference evidence="1" key="1">
    <citation type="submission" date="2019-10" db="EMBL/GenBank/DDBJ databases">
        <authorList>
            <consortium name="Genoscope - CEA"/>
            <person name="William W."/>
        </authorList>
    </citation>
    <scope>NUCLEOTIDE SEQUENCE [LARGE SCALE GENOMIC DNA]</scope>
    <source>
        <strain evidence="1">BBR_PRJEB10994</strain>
    </source>
</reference>
<comment type="caution">
    <text evidence="1">The sequence shown here is derived from an EMBL/GenBank/DDBJ whole genome shotgun (WGS) entry which is preliminary data.</text>
</comment>
<gene>
    <name evidence="1" type="ORF">PL9631_420012</name>
</gene>
<name>A0A7Z9BUV5_9CYAN</name>
<organism evidence="1 2">
    <name type="scientific">Planktothrix paucivesiculata PCC 9631</name>
    <dbReference type="NCBI Taxonomy" id="671071"/>
    <lineage>
        <taxon>Bacteria</taxon>
        <taxon>Bacillati</taxon>
        <taxon>Cyanobacteriota</taxon>
        <taxon>Cyanophyceae</taxon>
        <taxon>Oscillatoriophycideae</taxon>
        <taxon>Oscillatoriales</taxon>
        <taxon>Microcoleaceae</taxon>
        <taxon>Planktothrix</taxon>
    </lineage>
</organism>
<evidence type="ECO:0000313" key="2">
    <source>
        <dbReference type="Proteomes" id="UP000182190"/>
    </source>
</evidence>
<accession>A0A7Z9BUV5</accession>
<dbReference type="OrthoDB" id="574031at2"/>
<dbReference type="Proteomes" id="UP000182190">
    <property type="component" value="Unassembled WGS sequence"/>
</dbReference>
<evidence type="ECO:0000313" key="1">
    <source>
        <dbReference type="EMBL" id="VXD19053.1"/>
    </source>
</evidence>
<dbReference type="RefSeq" id="WP_083618037.1">
    <property type="nucleotide sequence ID" value="NZ_LR735002.1"/>
</dbReference>
<protein>
    <submittedName>
        <fullName evidence="1">Uncharacterized protein</fullName>
    </submittedName>
</protein>
<dbReference type="AlphaFoldDB" id="A0A7Z9BUV5"/>
<proteinExistence type="predicted"/>